<dbReference type="PRINTS" id="PR00507">
    <property type="entry name" value="N12N6MTFRASE"/>
</dbReference>
<dbReference type="GO" id="GO:0004386">
    <property type="term" value="F:helicase activity"/>
    <property type="evidence" value="ECO:0007669"/>
    <property type="project" value="UniProtKB-KW"/>
</dbReference>
<dbReference type="EMBL" id="JAVDQK010000004">
    <property type="protein sequence ID" value="MDR6218450.1"/>
    <property type="molecule type" value="Genomic_DNA"/>
</dbReference>
<dbReference type="Gene3D" id="3.40.50.300">
    <property type="entry name" value="P-loop containing nucleotide triphosphate hydrolases"/>
    <property type="match status" value="2"/>
</dbReference>
<keyword evidence="4" id="KW-0067">ATP-binding</keyword>
<dbReference type="InterPro" id="IPR001650">
    <property type="entry name" value="Helicase_C-like"/>
</dbReference>
<dbReference type="Gene3D" id="3.40.50.10810">
    <property type="entry name" value="Tandem AAA-ATPase domain"/>
    <property type="match status" value="1"/>
</dbReference>
<evidence type="ECO:0000259" key="2">
    <source>
        <dbReference type="PROSITE" id="PS51192"/>
    </source>
</evidence>
<dbReference type="InterPro" id="IPR049730">
    <property type="entry name" value="SNF2/RAD54-like_C"/>
</dbReference>
<dbReference type="Gene3D" id="3.40.50.150">
    <property type="entry name" value="Vaccinia Virus protein VP39"/>
    <property type="match status" value="1"/>
</dbReference>
<dbReference type="Proteomes" id="UP001185331">
    <property type="component" value="Unassembled WGS sequence"/>
</dbReference>
<dbReference type="CDD" id="cd18793">
    <property type="entry name" value="SF2_C_SNF"/>
    <property type="match status" value="1"/>
</dbReference>
<dbReference type="PROSITE" id="PS51192">
    <property type="entry name" value="HELICASE_ATP_BIND_1"/>
    <property type="match status" value="1"/>
</dbReference>
<keyword evidence="4" id="KW-0347">Helicase</keyword>
<proteinExistence type="predicted"/>
<organism evidence="4 5">
    <name type="scientific">Deinococcus soli</name>
    <name type="common">ex Cha et al. 2016</name>
    <dbReference type="NCBI Taxonomy" id="1309411"/>
    <lineage>
        <taxon>Bacteria</taxon>
        <taxon>Thermotogati</taxon>
        <taxon>Deinococcota</taxon>
        <taxon>Deinococci</taxon>
        <taxon>Deinococcales</taxon>
        <taxon>Deinococcaceae</taxon>
        <taxon>Deinococcus</taxon>
    </lineage>
</organism>
<evidence type="ECO:0000259" key="3">
    <source>
        <dbReference type="PROSITE" id="PS51194"/>
    </source>
</evidence>
<dbReference type="RefSeq" id="WP_309854947.1">
    <property type="nucleotide sequence ID" value="NZ_JAVDQJ010000005.1"/>
</dbReference>
<evidence type="ECO:0000313" key="5">
    <source>
        <dbReference type="Proteomes" id="UP001185331"/>
    </source>
</evidence>
<gene>
    <name evidence="4" type="ORF">J2Y00_002013</name>
</gene>
<dbReference type="InterPro" id="IPR027417">
    <property type="entry name" value="P-loop_NTPase"/>
</dbReference>
<dbReference type="PROSITE" id="PS00092">
    <property type="entry name" value="N6_MTASE"/>
    <property type="match status" value="1"/>
</dbReference>
<dbReference type="InterPro" id="IPR038718">
    <property type="entry name" value="SNF2-like_sf"/>
</dbReference>
<feature type="domain" description="Helicase ATP-binding" evidence="2">
    <location>
        <begin position="722"/>
        <end position="1041"/>
    </location>
</feature>
<comment type="caution">
    <text evidence="4">The sequence shown here is derived from an EMBL/GenBank/DDBJ whole genome shotgun (WGS) entry which is preliminary data.</text>
</comment>
<name>A0AAE4BLW6_9DEIO</name>
<sequence>MTTPSSTLPERYTGPVGLTEKVTPSTRRAWNERAVSLLSAPAETLTPDERAELARYSGWGGTGVGASTSEYYTPPALSEAITALVRPLLPARPTVLEPSCGTGTFLSHLRGDVTAVELSPESAAIAQRLFPDVTVHQQSFEQYWLNNRHRRFDLVIGNPPYGPRPTNGYDLPGDIEAARYFLRRALDLTVSGGIVALLMPYGLARSRGDTHRRERILAHADVLGIYGLPTDTFGISHTTLATTDLWILRKHSELTACALEVGGDALREYAGLDSDLSSAFLQGSVHELHPEWLLGEETERSGVAGRPAYARNGTLDDAVQGLRRQRITAAAPVSETGILAHLTQLDEQLVVRARALHRRGRHGGNPGDTRVEGSKFQVFFHKWHTVTPDLPPALDAFRRLGSTARLHAELIGFRDLGAANNLQAQLAPLMRQAALRHASALTAPATARVAQVDADIAAFINAFSAEGELTSRLAAPTQRRDETVDPNSTRSVASYLSDRGLLTEQDVAQVMDIAPAEAALRLLDAGYARTAHQWIPQELFFVGRSEEIRRAVLAVQRLGLPHLDPIVQRQQAMLDERLQPRRLADFETTPHSGFMPEDIVRQWIRTYLTERHVDPRECRVDRDRNNWTVTISQWADRSGIKRLNFFKRYLTRHGRRKDEAEEYAEVDAHFRSFVEDHHRDEVEAAYNAQQMWLKPTYPDTDVTAQLSGYAGLTPHPYQNQAVRRALALRGSMVCLDVGLGKTLVGLLTAALERGRSGRNSVVAVPKSVLANWRSEYRTAFPDGRLLVVGMEPKQSGGATLLDETGQEIWQEVTSAQALEQSLSRAASGEYDMIVMTHETLMRIPVAREAQIEQIEQEFYAQRCEYRRATGMSETLYARYARMKAEAWLADGSVTLDDLAGAAERARQIAEDLKSANSYRMAAHEKAAKKEERARATFMAKAFSSLGKDHMRELSTQWSELDVGVLIVDEAHRFKNIWVHNRGREPVKYLGASGESSLRALDLYFKARATRQTGGYVTLLTATPLVNSIVEIYNLCMLASPDLFPSAGIHNLDMFVERYCVIEPRFVPADDDEVEDGLREVMCLVALKNLDELLDRVMRVTDRRTAADVGLTLPATEREYVLHSADEDQERWITAILDDPVSSIRDLMGNSAIPNPIPPEDYEVLLNRYRLVIAHLLRRAELDLEMLDPVGHKGYVSPKVRGTLNDIRAAVATGEKCLVFCDAVEMPNPHTPARPNPNGYSFHQKLARLVMRETGLDANQVLIINGSATPDTDERFAIAERFRLGRARVLIVNRTAQEGVNLQTGTGYVFHLDLPWNPAALQQREGRVVRMGNTHRVVTQRFHLSNRALDPEMADILAGKTVWYEQFWSGQSGSIDAEATRLPPPSLEKIRALRIADQHAREAALAALREEDSRKALAAQTRESYKDFDKLQRCALALERHTAHFGQELSEKQLRTRADLHRQVETATERLRNDPLWPHPEILHEAAAVLIWHGRVYRVGMHLLVNGTEPHEASRSHRFIIRSMDPRSRRITLSKVSLTGAVDKHLRHFGLGSIIIEPYDQTRHAHDVAVRAYQMGELKNATSEIRADQRTPEILAGYRSGIRQAAGDKALLLRRNGALVFAPYQDGDEIVTPFCLSTDELAAYFASPESIAVAQAIVPEASRYTPHHWRWTTGTPHAWAATLGYNVGKFIPETLAPPDVA</sequence>
<dbReference type="InterPro" id="IPR002052">
    <property type="entry name" value="DNA_methylase_N6_adenine_CS"/>
</dbReference>
<dbReference type="SUPFAM" id="SSF52540">
    <property type="entry name" value="P-loop containing nucleoside triphosphate hydrolases"/>
    <property type="match status" value="2"/>
</dbReference>
<dbReference type="InterPro" id="IPR014001">
    <property type="entry name" value="Helicase_ATP-bd"/>
</dbReference>
<evidence type="ECO:0000313" key="4">
    <source>
        <dbReference type="EMBL" id="MDR6218450.1"/>
    </source>
</evidence>
<dbReference type="CDD" id="cd02440">
    <property type="entry name" value="AdoMet_MTases"/>
    <property type="match status" value="1"/>
</dbReference>
<accession>A0AAE4BLW6</accession>
<dbReference type="PROSITE" id="PS51194">
    <property type="entry name" value="HELICASE_CTER"/>
    <property type="match status" value="1"/>
</dbReference>
<reference evidence="4" key="1">
    <citation type="submission" date="2023-07" db="EMBL/GenBank/DDBJ databases">
        <title>Sorghum-associated microbial communities from plants grown in Nebraska, USA.</title>
        <authorList>
            <person name="Schachtman D."/>
        </authorList>
    </citation>
    <scope>NUCLEOTIDE SEQUENCE</scope>
    <source>
        <strain evidence="4">BE330</strain>
    </source>
</reference>
<keyword evidence="1" id="KW-0378">Hydrolase</keyword>
<dbReference type="GO" id="GO:0032259">
    <property type="term" value="P:methylation"/>
    <property type="evidence" value="ECO:0007669"/>
    <property type="project" value="InterPro"/>
</dbReference>
<dbReference type="SMART" id="SM00487">
    <property type="entry name" value="DEXDc"/>
    <property type="match status" value="1"/>
</dbReference>
<protein>
    <submittedName>
        <fullName evidence="4">SNF2 family DNA or RNA helicase</fullName>
    </submittedName>
</protein>
<dbReference type="Pfam" id="PF00271">
    <property type="entry name" value="Helicase_C"/>
    <property type="match status" value="1"/>
</dbReference>
<dbReference type="SMART" id="SM00490">
    <property type="entry name" value="HELICc"/>
    <property type="match status" value="1"/>
</dbReference>
<dbReference type="InterPro" id="IPR029063">
    <property type="entry name" value="SAM-dependent_MTases_sf"/>
</dbReference>
<dbReference type="SUPFAM" id="SSF53335">
    <property type="entry name" value="S-adenosyl-L-methionine-dependent methyltransferases"/>
    <property type="match status" value="1"/>
</dbReference>
<dbReference type="GO" id="GO:0008168">
    <property type="term" value="F:methyltransferase activity"/>
    <property type="evidence" value="ECO:0007669"/>
    <property type="project" value="InterPro"/>
</dbReference>
<evidence type="ECO:0000256" key="1">
    <source>
        <dbReference type="ARBA" id="ARBA00022801"/>
    </source>
</evidence>
<dbReference type="GO" id="GO:0016787">
    <property type="term" value="F:hydrolase activity"/>
    <property type="evidence" value="ECO:0007669"/>
    <property type="project" value="UniProtKB-KW"/>
</dbReference>
<keyword evidence="4" id="KW-0547">Nucleotide-binding</keyword>
<feature type="domain" description="Helicase C-terminal" evidence="3">
    <location>
        <begin position="1202"/>
        <end position="1374"/>
    </location>
</feature>
<dbReference type="PANTHER" id="PTHR10799">
    <property type="entry name" value="SNF2/RAD54 HELICASE FAMILY"/>
    <property type="match status" value="1"/>
</dbReference>
<dbReference type="GO" id="GO:0003676">
    <property type="term" value="F:nucleic acid binding"/>
    <property type="evidence" value="ECO:0007669"/>
    <property type="project" value="InterPro"/>
</dbReference>